<dbReference type="Pfam" id="PF12840">
    <property type="entry name" value="HTH_20"/>
    <property type="match status" value="1"/>
</dbReference>
<protein>
    <submittedName>
        <fullName evidence="5">ArsR/SmtB family transcription factor</fullName>
    </submittedName>
</protein>
<dbReference type="SUPFAM" id="SSF46785">
    <property type="entry name" value="Winged helix' DNA-binding domain"/>
    <property type="match status" value="1"/>
</dbReference>
<evidence type="ECO:0000313" key="5">
    <source>
        <dbReference type="EMBL" id="MFC6092270.1"/>
    </source>
</evidence>
<sequence>MQAFQVISDPVRRRIVELLAEGEASAGEVGRVIGEEFQLSQPGVSQHLKVLRDHGFVAVRADGTRRYYRIMPGPLREIDSWLERYRALWERPLSALDEELRRSRPRADDGRPGQPTT</sequence>
<comment type="caution">
    <text evidence="5">The sequence shown here is derived from an EMBL/GenBank/DDBJ whole genome shotgun (WGS) entry which is preliminary data.</text>
</comment>
<dbReference type="CDD" id="cd00090">
    <property type="entry name" value="HTH_ARSR"/>
    <property type="match status" value="1"/>
</dbReference>
<dbReference type="InterPro" id="IPR036388">
    <property type="entry name" value="WH-like_DNA-bd_sf"/>
</dbReference>
<dbReference type="PANTHER" id="PTHR33154">
    <property type="entry name" value="TRANSCRIPTIONAL REGULATOR, ARSR FAMILY"/>
    <property type="match status" value="1"/>
</dbReference>
<dbReference type="PANTHER" id="PTHR33154:SF33">
    <property type="entry name" value="TRANSCRIPTIONAL REPRESSOR SDPR"/>
    <property type="match status" value="1"/>
</dbReference>
<keyword evidence="3" id="KW-0804">Transcription</keyword>
<gene>
    <name evidence="5" type="ORF">ACFP3R_23615</name>
</gene>
<accession>A0ABW1PAZ4</accession>
<name>A0ABW1PAZ4_9PSEU</name>
<evidence type="ECO:0000256" key="1">
    <source>
        <dbReference type="ARBA" id="ARBA00023015"/>
    </source>
</evidence>
<dbReference type="InterPro" id="IPR001845">
    <property type="entry name" value="HTH_ArsR_DNA-bd_dom"/>
</dbReference>
<evidence type="ECO:0000259" key="4">
    <source>
        <dbReference type="PROSITE" id="PS50987"/>
    </source>
</evidence>
<dbReference type="InterPro" id="IPR011991">
    <property type="entry name" value="ArsR-like_HTH"/>
</dbReference>
<dbReference type="SMART" id="SM00418">
    <property type="entry name" value="HTH_ARSR"/>
    <property type="match status" value="1"/>
</dbReference>
<proteinExistence type="predicted"/>
<dbReference type="Proteomes" id="UP001596220">
    <property type="component" value="Unassembled WGS sequence"/>
</dbReference>
<dbReference type="Gene3D" id="1.10.10.10">
    <property type="entry name" value="Winged helix-like DNA-binding domain superfamily/Winged helix DNA-binding domain"/>
    <property type="match status" value="1"/>
</dbReference>
<keyword evidence="1" id="KW-0805">Transcription regulation</keyword>
<dbReference type="EMBL" id="JBHSQO010000026">
    <property type="protein sequence ID" value="MFC6092270.1"/>
    <property type="molecule type" value="Genomic_DNA"/>
</dbReference>
<dbReference type="InterPro" id="IPR051081">
    <property type="entry name" value="HTH_MetalResp_TranReg"/>
</dbReference>
<dbReference type="RefSeq" id="WP_380638561.1">
    <property type="nucleotide sequence ID" value="NZ_JBHSQO010000026.1"/>
</dbReference>
<dbReference type="PROSITE" id="PS50987">
    <property type="entry name" value="HTH_ARSR_2"/>
    <property type="match status" value="1"/>
</dbReference>
<dbReference type="NCBIfam" id="NF033788">
    <property type="entry name" value="HTH_metalloreg"/>
    <property type="match status" value="1"/>
</dbReference>
<evidence type="ECO:0000256" key="3">
    <source>
        <dbReference type="ARBA" id="ARBA00023163"/>
    </source>
</evidence>
<dbReference type="PRINTS" id="PR00778">
    <property type="entry name" value="HTHARSR"/>
</dbReference>
<keyword evidence="6" id="KW-1185">Reference proteome</keyword>
<evidence type="ECO:0000256" key="2">
    <source>
        <dbReference type="ARBA" id="ARBA00023125"/>
    </source>
</evidence>
<reference evidence="6" key="1">
    <citation type="journal article" date="2019" name="Int. J. Syst. Evol. Microbiol.">
        <title>The Global Catalogue of Microorganisms (GCM) 10K type strain sequencing project: providing services to taxonomists for standard genome sequencing and annotation.</title>
        <authorList>
            <consortium name="The Broad Institute Genomics Platform"/>
            <consortium name="The Broad Institute Genome Sequencing Center for Infectious Disease"/>
            <person name="Wu L."/>
            <person name="Ma J."/>
        </authorList>
    </citation>
    <scope>NUCLEOTIDE SEQUENCE [LARGE SCALE GENOMIC DNA]</scope>
    <source>
        <strain evidence="6">CGMCC 4.7246</strain>
    </source>
</reference>
<organism evidence="5 6">
    <name type="scientific">Saccharothrix lopnurensis</name>
    <dbReference type="NCBI Taxonomy" id="1670621"/>
    <lineage>
        <taxon>Bacteria</taxon>
        <taxon>Bacillati</taxon>
        <taxon>Actinomycetota</taxon>
        <taxon>Actinomycetes</taxon>
        <taxon>Pseudonocardiales</taxon>
        <taxon>Pseudonocardiaceae</taxon>
        <taxon>Saccharothrix</taxon>
    </lineage>
</organism>
<dbReference type="InterPro" id="IPR036390">
    <property type="entry name" value="WH_DNA-bd_sf"/>
</dbReference>
<evidence type="ECO:0000313" key="6">
    <source>
        <dbReference type="Proteomes" id="UP001596220"/>
    </source>
</evidence>
<keyword evidence="2" id="KW-0238">DNA-binding</keyword>
<feature type="domain" description="HTH arsR-type" evidence="4">
    <location>
        <begin position="1"/>
        <end position="90"/>
    </location>
</feature>